<dbReference type="PANTHER" id="PTHR12121">
    <property type="entry name" value="CARBON CATABOLITE REPRESSOR PROTEIN 4"/>
    <property type="match status" value="1"/>
</dbReference>
<organism evidence="2 3">
    <name type="scientific">Gordoniibacillus kamchatkensis</name>
    <dbReference type="NCBI Taxonomy" id="1590651"/>
    <lineage>
        <taxon>Bacteria</taxon>
        <taxon>Bacillati</taxon>
        <taxon>Bacillota</taxon>
        <taxon>Bacilli</taxon>
        <taxon>Bacillales</taxon>
        <taxon>Paenibacillaceae</taxon>
        <taxon>Gordoniibacillus</taxon>
    </lineage>
</organism>
<accession>A0ABR5AJV7</accession>
<protein>
    <recommendedName>
        <fullName evidence="1">Endonuclease/exonuclease/phosphatase domain-containing protein</fullName>
    </recommendedName>
</protein>
<dbReference type="RefSeq" id="WP_041047002.1">
    <property type="nucleotide sequence ID" value="NZ_JXAK01000010.1"/>
</dbReference>
<comment type="caution">
    <text evidence="2">The sequence shown here is derived from an EMBL/GenBank/DDBJ whole genome shotgun (WGS) entry which is preliminary data.</text>
</comment>
<dbReference type="CDD" id="cd09083">
    <property type="entry name" value="EEP-1"/>
    <property type="match status" value="1"/>
</dbReference>
<gene>
    <name evidence="2" type="ORF">SD70_07505</name>
</gene>
<name>A0ABR5AJV7_9BACL</name>
<dbReference type="Proteomes" id="UP000031967">
    <property type="component" value="Unassembled WGS sequence"/>
</dbReference>
<evidence type="ECO:0000313" key="2">
    <source>
        <dbReference type="EMBL" id="KIL41299.1"/>
    </source>
</evidence>
<sequence length="267" mass="30174">MDFSVMTLNLRYNNPGDGDNAWPHRYEQVVALLRRYDPLVIGTQEGLHDMLLSLGEGLPEYGWIGEGRYGGHDDEHNAIFYKKTELGLAGQGQFWLSEHPDRPGSVSWESSLPRICVWAHLKSASDPRMQMKVFNTHLDHRSKRAQEEGIKLVLRTMREHYRREPMPMIVMGDLNSVPDDAAVRLLREHAAAPAGGLRLIDCFSALPGRPGRTFHGFQGGEEGEPIDYIFATPDIRQKETVVIRDSANGRFPSDHYPVLARIGLYAE</sequence>
<evidence type="ECO:0000313" key="3">
    <source>
        <dbReference type="Proteomes" id="UP000031967"/>
    </source>
</evidence>
<dbReference type="InterPro" id="IPR036691">
    <property type="entry name" value="Endo/exonu/phosph_ase_sf"/>
</dbReference>
<reference evidence="2 3" key="1">
    <citation type="submission" date="2014-12" db="EMBL/GenBank/DDBJ databases">
        <title>Draft genome sequence of Paenibacillus kamchatkensis strain B-2647.</title>
        <authorList>
            <person name="Karlyshev A.V."/>
            <person name="Kudryashova E.B."/>
        </authorList>
    </citation>
    <scope>NUCLEOTIDE SEQUENCE [LARGE SCALE GENOMIC DNA]</scope>
    <source>
        <strain evidence="2 3">VKM B-2647</strain>
    </source>
</reference>
<dbReference type="Gene3D" id="3.60.10.10">
    <property type="entry name" value="Endonuclease/exonuclease/phosphatase"/>
    <property type="match status" value="1"/>
</dbReference>
<dbReference type="PANTHER" id="PTHR12121:SF36">
    <property type="entry name" value="ENDONUCLEASE_EXONUCLEASE_PHOSPHATASE DOMAIN-CONTAINING PROTEIN"/>
    <property type="match status" value="1"/>
</dbReference>
<keyword evidence="3" id="KW-1185">Reference proteome</keyword>
<dbReference type="Pfam" id="PF03372">
    <property type="entry name" value="Exo_endo_phos"/>
    <property type="match status" value="1"/>
</dbReference>
<dbReference type="InterPro" id="IPR005135">
    <property type="entry name" value="Endo/exonuclease/phosphatase"/>
</dbReference>
<evidence type="ECO:0000259" key="1">
    <source>
        <dbReference type="Pfam" id="PF03372"/>
    </source>
</evidence>
<dbReference type="EMBL" id="JXAK01000010">
    <property type="protein sequence ID" value="KIL41299.1"/>
    <property type="molecule type" value="Genomic_DNA"/>
</dbReference>
<feature type="domain" description="Endonuclease/exonuclease/phosphatase" evidence="1">
    <location>
        <begin position="6"/>
        <end position="255"/>
    </location>
</feature>
<dbReference type="InterPro" id="IPR050410">
    <property type="entry name" value="CCR4/nocturin_mRNA_transcr"/>
</dbReference>
<dbReference type="SUPFAM" id="SSF56219">
    <property type="entry name" value="DNase I-like"/>
    <property type="match status" value="1"/>
</dbReference>
<proteinExistence type="predicted"/>